<name>A0A835W751_CHLIN</name>
<evidence type="ECO:0000259" key="1">
    <source>
        <dbReference type="PROSITE" id="PS50011"/>
    </source>
</evidence>
<dbReference type="Proteomes" id="UP000650467">
    <property type="component" value="Unassembled WGS sequence"/>
</dbReference>
<dbReference type="Gene3D" id="1.10.510.10">
    <property type="entry name" value="Transferase(Phosphotransferase) domain 1"/>
    <property type="match status" value="2"/>
</dbReference>
<dbReference type="GO" id="GO:0005524">
    <property type="term" value="F:ATP binding"/>
    <property type="evidence" value="ECO:0007669"/>
    <property type="project" value="InterPro"/>
</dbReference>
<dbReference type="PROSITE" id="PS00108">
    <property type="entry name" value="PROTEIN_KINASE_ST"/>
    <property type="match status" value="1"/>
</dbReference>
<dbReference type="OrthoDB" id="548168at2759"/>
<organism evidence="2 3">
    <name type="scientific">Chlamydomonas incerta</name>
    <dbReference type="NCBI Taxonomy" id="51695"/>
    <lineage>
        <taxon>Eukaryota</taxon>
        <taxon>Viridiplantae</taxon>
        <taxon>Chlorophyta</taxon>
        <taxon>core chlorophytes</taxon>
        <taxon>Chlorophyceae</taxon>
        <taxon>CS clade</taxon>
        <taxon>Chlamydomonadales</taxon>
        <taxon>Chlamydomonadaceae</taxon>
        <taxon>Chlamydomonas</taxon>
    </lineage>
</organism>
<dbReference type="SMART" id="SM00220">
    <property type="entry name" value="S_TKc"/>
    <property type="match status" value="1"/>
</dbReference>
<keyword evidence="3" id="KW-1185">Reference proteome</keyword>
<evidence type="ECO:0000313" key="3">
    <source>
        <dbReference type="Proteomes" id="UP000650467"/>
    </source>
</evidence>
<dbReference type="PANTHER" id="PTHR44329">
    <property type="entry name" value="SERINE/THREONINE-PROTEIN KINASE TNNI3K-RELATED"/>
    <property type="match status" value="1"/>
</dbReference>
<dbReference type="Pfam" id="PF07714">
    <property type="entry name" value="PK_Tyr_Ser-Thr"/>
    <property type="match status" value="1"/>
</dbReference>
<dbReference type="Pfam" id="PF00069">
    <property type="entry name" value="Pkinase"/>
    <property type="match status" value="1"/>
</dbReference>
<dbReference type="InterPro" id="IPR008271">
    <property type="entry name" value="Ser/Thr_kinase_AS"/>
</dbReference>
<dbReference type="Gene3D" id="3.30.200.20">
    <property type="entry name" value="Phosphorylase Kinase, domain 1"/>
    <property type="match status" value="1"/>
</dbReference>
<evidence type="ECO:0000313" key="2">
    <source>
        <dbReference type="EMBL" id="KAG2441940.1"/>
    </source>
</evidence>
<dbReference type="CDD" id="cd13999">
    <property type="entry name" value="STKc_MAP3K-like"/>
    <property type="match status" value="1"/>
</dbReference>
<dbReference type="PROSITE" id="PS50011">
    <property type="entry name" value="PROTEIN_KINASE_DOM"/>
    <property type="match status" value="2"/>
</dbReference>
<dbReference type="AlphaFoldDB" id="A0A835W751"/>
<dbReference type="GO" id="GO:0004674">
    <property type="term" value="F:protein serine/threonine kinase activity"/>
    <property type="evidence" value="ECO:0007669"/>
    <property type="project" value="TreeGrafter"/>
</dbReference>
<feature type="domain" description="Protein kinase" evidence="1">
    <location>
        <begin position="1"/>
        <end position="97"/>
    </location>
</feature>
<accession>A0A835W751</accession>
<comment type="caution">
    <text evidence="2">The sequence shown here is derived from an EMBL/GenBank/DDBJ whole genome shotgun (WGS) entry which is preliminary data.</text>
</comment>
<dbReference type="SUPFAM" id="SSF56112">
    <property type="entry name" value="Protein kinase-like (PK-like)"/>
    <property type="match status" value="2"/>
</dbReference>
<feature type="domain" description="Protein kinase" evidence="1">
    <location>
        <begin position="90"/>
        <end position="367"/>
    </location>
</feature>
<protein>
    <recommendedName>
        <fullName evidence="1">Protein kinase domain-containing protein</fullName>
    </recommendedName>
</protein>
<proteinExistence type="predicted"/>
<sequence>MAPEQLSGKTEPASDIWSAGIMAYQLLSGGVPFDDVKNPKSPALSLVWRAVVTQEPKFMGRAWEGVSDTATAFVKSLLAKDPKDRPTAKQALAHPWLQGKNAERTQVYRGRFRDQPVAIKVLHHLHLQQPVAGGSPGGPGALPYKDKEVESFRHEITILASLRHQNIVRVLGGCAHAGRPFLVMELLPRCLHNVIHGANSRLPPSEVLRIATDVARGLRYLHPAIVHRDLKPANILLDATGTAKISDFGLARYHLKPYISTQQPDAGSVAYTAPEGFDPAIGRLSSKCDVYSFGVLLWEMITQEHPWSGDSNVAIIYCVAVHRMRLAVPADPAVCPPRLAALLEACMAYRPADRPDMRHVLGELEAMSAAAAAAGGGAAALM</sequence>
<dbReference type="InterPro" id="IPR001245">
    <property type="entry name" value="Ser-Thr/Tyr_kinase_cat_dom"/>
</dbReference>
<dbReference type="InterPro" id="IPR011009">
    <property type="entry name" value="Kinase-like_dom_sf"/>
</dbReference>
<dbReference type="InterPro" id="IPR051681">
    <property type="entry name" value="Ser/Thr_Kinases-Pseudokinases"/>
</dbReference>
<dbReference type="InterPro" id="IPR000719">
    <property type="entry name" value="Prot_kinase_dom"/>
</dbReference>
<reference evidence="2" key="1">
    <citation type="journal article" date="2020" name="bioRxiv">
        <title>Comparative genomics of Chlamydomonas.</title>
        <authorList>
            <person name="Craig R.J."/>
            <person name="Hasan A.R."/>
            <person name="Ness R.W."/>
            <person name="Keightley P.D."/>
        </authorList>
    </citation>
    <scope>NUCLEOTIDE SEQUENCE</scope>
    <source>
        <strain evidence="2">SAG 7.73</strain>
    </source>
</reference>
<gene>
    <name evidence="2" type="ORF">HXX76_003545</name>
</gene>
<dbReference type="PANTHER" id="PTHR44329:SF214">
    <property type="entry name" value="PROTEIN KINASE DOMAIN-CONTAINING PROTEIN"/>
    <property type="match status" value="1"/>
</dbReference>
<dbReference type="EMBL" id="JAEHOC010000005">
    <property type="protein sequence ID" value="KAG2441940.1"/>
    <property type="molecule type" value="Genomic_DNA"/>
</dbReference>